<accession>A0A8H2JF90</accession>
<organism evidence="3">
    <name type="scientific">Mycolicibacterium mucogenicum DSM 44124</name>
    <dbReference type="NCBI Taxonomy" id="1226753"/>
    <lineage>
        <taxon>Bacteria</taxon>
        <taxon>Bacillati</taxon>
        <taxon>Actinomycetota</taxon>
        <taxon>Actinomycetes</taxon>
        <taxon>Mycobacteriales</taxon>
        <taxon>Mycobacteriaceae</taxon>
        <taxon>Mycolicibacterium</taxon>
    </lineage>
</organism>
<feature type="transmembrane region" description="Helical" evidence="1">
    <location>
        <begin position="180"/>
        <end position="201"/>
    </location>
</feature>
<dbReference type="Proteomes" id="UP000309231">
    <property type="component" value="Chromosome"/>
</dbReference>
<reference evidence="3" key="1">
    <citation type="submission" date="2018-01" db="EMBL/GenBank/DDBJ databases">
        <title>Comparative genomics of Mycobacterium mucogenicum and Mycobacterium neoaurum clade members emphasizing tRNA and non-coding RNA.</title>
        <authorList>
            <person name="Behra P.R.K."/>
            <person name="Pettersson B.M.F."/>
            <person name="Das S."/>
            <person name="Dasgupta S."/>
            <person name="Kirsebom L.A."/>
        </authorList>
    </citation>
    <scope>NUCLEOTIDE SEQUENCE</scope>
    <source>
        <strain evidence="3">DSM 44124</strain>
    </source>
</reference>
<keyword evidence="1" id="KW-1133">Transmembrane helix</keyword>
<proteinExistence type="predicted"/>
<protein>
    <submittedName>
        <fullName evidence="3">Uncharacterized protein</fullName>
    </submittedName>
</protein>
<dbReference type="EMBL" id="CP062008">
    <property type="protein sequence ID" value="QPG72448.1"/>
    <property type="molecule type" value="Genomic_DNA"/>
</dbReference>
<keyword evidence="1" id="KW-0812">Transmembrane</keyword>
<evidence type="ECO:0000313" key="4">
    <source>
        <dbReference type="Proteomes" id="UP000309231"/>
    </source>
</evidence>
<keyword evidence="1" id="KW-0472">Membrane</keyword>
<dbReference type="EMBL" id="POTL01000001">
    <property type="protein sequence ID" value="TLH54101.1"/>
    <property type="molecule type" value="Genomic_DNA"/>
</dbReference>
<sequence>MGNRIGGWRESPVDLRPQWISLWLVPVFGAIMALAFVAFPGFWPPMPPSMTAVQVADFYAQHTASIRFSMVTFNLCAIMLIPFFMTIAVQIKRMSLPSHVLAYSYLGAAATGATLFAIADVFWLIAAYRPGRDPQLVLLLNDMAWLVFTAPVGAVVVMNLCLALAVHLDRRPAPIFPRWVAGFSVVTAAAMTPAVCAVVFTDGPLAWNGIVSFWLRLGAFCLYLAVMFVVVRSAISAQARES</sequence>
<feature type="transmembrane region" description="Helical" evidence="1">
    <location>
        <begin position="101"/>
        <end position="125"/>
    </location>
</feature>
<gene>
    <name evidence="2" type="ORF">C1S78_018635</name>
    <name evidence="3" type="ORF">C1S78_18580</name>
</gene>
<feature type="transmembrane region" description="Helical" evidence="1">
    <location>
        <begin position="20"/>
        <end position="43"/>
    </location>
</feature>
<feature type="transmembrane region" description="Helical" evidence="1">
    <location>
        <begin position="145"/>
        <end position="168"/>
    </location>
</feature>
<reference evidence="2 4" key="2">
    <citation type="journal article" date="2019" name="BMC Evol. Biol.">
        <title>Comparative genomics of Mycobacterium mucogenicum and Mycobacterium neoaurum clade members emphasizing tRNA and non-coding RNA.</title>
        <authorList>
            <person name="Behra P.R.K."/>
            <person name="Pettersson B.M.F."/>
            <person name="Das S."/>
            <person name="Dasgupta S."/>
            <person name="Kirsebom L.A."/>
        </authorList>
    </citation>
    <scope>NUCLEOTIDE SEQUENCE [LARGE SCALE GENOMIC DNA]</scope>
    <source>
        <strain evidence="2 4">DSM 44124</strain>
    </source>
</reference>
<feature type="transmembrane region" description="Helical" evidence="1">
    <location>
        <begin position="213"/>
        <end position="235"/>
    </location>
</feature>
<reference evidence="2 4" key="3">
    <citation type="journal article" date="2019" name="Sci. Rep.">
        <title>Insight into the biology of Mycobacterium mucogenicum and Mycobacterium neoaurum clade members.</title>
        <authorList>
            <person name="Behra P.R.K."/>
            <person name="Pettersson B.M.F."/>
            <person name="Ramesh M."/>
            <person name="Dasgupta S."/>
            <person name="Kirsebom L.A."/>
        </authorList>
    </citation>
    <scope>NUCLEOTIDE SEQUENCE [LARGE SCALE GENOMIC DNA]</scope>
    <source>
        <strain evidence="2 4">DSM 44124</strain>
    </source>
</reference>
<feature type="transmembrane region" description="Helical" evidence="1">
    <location>
        <begin position="68"/>
        <end position="89"/>
    </location>
</feature>
<evidence type="ECO:0000256" key="1">
    <source>
        <dbReference type="SAM" id="Phobius"/>
    </source>
</evidence>
<keyword evidence="4" id="KW-1185">Reference proteome</keyword>
<evidence type="ECO:0000313" key="3">
    <source>
        <dbReference type="EMBL" id="TLH54101.1"/>
    </source>
</evidence>
<name>A0A8H2JF90_MYCMU</name>
<dbReference type="KEGG" id="mmuc:C1S78_018635"/>
<evidence type="ECO:0000313" key="2">
    <source>
        <dbReference type="EMBL" id="QPG72448.1"/>
    </source>
</evidence>
<dbReference type="AlphaFoldDB" id="A0A8H2JF90"/>